<dbReference type="NCBIfam" id="TIGR03874">
    <property type="entry name" value="4cys_cytochr"/>
    <property type="match status" value="1"/>
</dbReference>
<dbReference type="SUPFAM" id="SSF46626">
    <property type="entry name" value="Cytochrome c"/>
    <property type="match status" value="1"/>
</dbReference>
<dbReference type="Proteomes" id="UP000190675">
    <property type="component" value="Chromosome I"/>
</dbReference>
<dbReference type="GO" id="GO:0020037">
    <property type="term" value="F:heme binding"/>
    <property type="evidence" value="ECO:0007669"/>
    <property type="project" value="InterPro"/>
</dbReference>
<dbReference type="AlphaFoldDB" id="A0A1M5MTH2"/>
<dbReference type="Gene3D" id="1.10.760.10">
    <property type="entry name" value="Cytochrome c-like domain"/>
    <property type="match status" value="1"/>
</dbReference>
<protein>
    <submittedName>
        <fullName evidence="2">C-type cytochrome, methanol metabolism-related</fullName>
    </submittedName>
</protein>
<dbReference type="GO" id="GO:0009055">
    <property type="term" value="F:electron transfer activity"/>
    <property type="evidence" value="ECO:0007669"/>
    <property type="project" value="InterPro"/>
</dbReference>
<evidence type="ECO:0000313" key="2">
    <source>
        <dbReference type="EMBL" id="SHG80536.1"/>
    </source>
</evidence>
<name>A0A1M5MTH2_9BRAD</name>
<organism evidence="2 3">
    <name type="scientific">Bradyrhizobium erythrophlei</name>
    <dbReference type="NCBI Taxonomy" id="1437360"/>
    <lineage>
        <taxon>Bacteria</taxon>
        <taxon>Pseudomonadati</taxon>
        <taxon>Pseudomonadota</taxon>
        <taxon>Alphaproteobacteria</taxon>
        <taxon>Hyphomicrobiales</taxon>
        <taxon>Nitrobacteraceae</taxon>
        <taxon>Bradyrhizobium</taxon>
    </lineage>
</organism>
<feature type="compositionally biased region" description="Basic and acidic residues" evidence="1">
    <location>
        <begin position="180"/>
        <end position="190"/>
    </location>
</feature>
<dbReference type="InterPro" id="IPR022411">
    <property type="entry name" value="C-typ_cyt_methanol_metab-rel"/>
</dbReference>
<dbReference type="InterPro" id="IPR036909">
    <property type="entry name" value="Cyt_c-like_dom_sf"/>
</dbReference>
<sequence length="200" mass="21583">MDRRAAVVLRADFLSGPNLEMHKDSCVRINPWKFAFVILAIAFAGTAACADGSGDPAVASSDSGKYADKDGNPTYKVSEDGTVDWYTYSGFRRYHSDCHVCHGPNGEGSSYAPALAESLKTLSYVDFNNVVTNGRKNVDAANDKVMPSFAENSNVMCFLDDIYVYLRARANGAIPGGRPPKHEDKPEAAKQAETSCTGVK</sequence>
<dbReference type="EMBL" id="LT670818">
    <property type="protein sequence ID" value="SHG80536.1"/>
    <property type="molecule type" value="Genomic_DNA"/>
</dbReference>
<accession>A0A1M5MTH2</accession>
<proteinExistence type="predicted"/>
<reference evidence="2 3" key="1">
    <citation type="submission" date="2016-11" db="EMBL/GenBank/DDBJ databases">
        <authorList>
            <person name="Jaros S."/>
            <person name="Januszkiewicz K."/>
            <person name="Wedrychowicz H."/>
        </authorList>
    </citation>
    <scope>NUCLEOTIDE SEQUENCE [LARGE SCALE GENOMIC DNA]</scope>
    <source>
        <strain evidence="2 3">GAS242</strain>
    </source>
</reference>
<feature type="region of interest" description="Disordered" evidence="1">
    <location>
        <begin position="174"/>
        <end position="200"/>
    </location>
</feature>
<gene>
    <name evidence="2" type="ORF">SAMN05444169_4227</name>
</gene>
<evidence type="ECO:0000313" key="3">
    <source>
        <dbReference type="Proteomes" id="UP000190675"/>
    </source>
</evidence>
<evidence type="ECO:0000256" key="1">
    <source>
        <dbReference type="SAM" id="MobiDB-lite"/>
    </source>
</evidence>